<feature type="region of interest" description="Disordered" evidence="2">
    <location>
        <begin position="291"/>
        <end position="332"/>
    </location>
</feature>
<comment type="caution">
    <text evidence="3">The sequence shown here is derived from an EMBL/GenBank/DDBJ whole genome shotgun (WGS) entry which is preliminary data.</text>
</comment>
<accession>A0AAN8MYB0</accession>
<organism evidence="3 4">
    <name type="scientific">Orbilia javanica</name>
    <dbReference type="NCBI Taxonomy" id="47235"/>
    <lineage>
        <taxon>Eukaryota</taxon>
        <taxon>Fungi</taxon>
        <taxon>Dikarya</taxon>
        <taxon>Ascomycota</taxon>
        <taxon>Pezizomycotina</taxon>
        <taxon>Orbiliomycetes</taxon>
        <taxon>Orbiliales</taxon>
        <taxon>Orbiliaceae</taxon>
        <taxon>Orbilia</taxon>
    </lineage>
</organism>
<feature type="compositionally biased region" description="Basic and acidic residues" evidence="2">
    <location>
        <begin position="116"/>
        <end position="127"/>
    </location>
</feature>
<dbReference type="AlphaFoldDB" id="A0AAN8MYB0"/>
<feature type="compositionally biased region" description="Low complexity" evidence="2">
    <location>
        <begin position="375"/>
        <end position="388"/>
    </location>
</feature>
<feature type="compositionally biased region" description="Basic residues" evidence="2">
    <location>
        <begin position="94"/>
        <end position="114"/>
    </location>
</feature>
<feature type="region of interest" description="Disordered" evidence="2">
    <location>
        <begin position="1"/>
        <end position="133"/>
    </location>
</feature>
<keyword evidence="1" id="KW-0175">Coiled coil</keyword>
<feature type="coiled-coil region" evidence="1">
    <location>
        <begin position="540"/>
        <end position="574"/>
    </location>
</feature>
<protein>
    <submittedName>
        <fullName evidence="3">Uncharacterized protein</fullName>
    </submittedName>
</protein>
<dbReference type="Proteomes" id="UP001313282">
    <property type="component" value="Unassembled WGS sequence"/>
</dbReference>
<feature type="region of interest" description="Disordered" evidence="2">
    <location>
        <begin position="412"/>
        <end position="433"/>
    </location>
</feature>
<name>A0AAN8MYB0_9PEZI</name>
<reference evidence="3 4" key="1">
    <citation type="submission" date="2019-10" db="EMBL/GenBank/DDBJ databases">
        <authorList>
            <person name="Palmer J.M."/>
        </authorList>
    </citation>
    <scope>NUCLEOTIDE SEQUENCE [LARGE SCALE GENOMIC DNA]</scope>
    <source>
        <strain evidence="3 4">TWF718</strain>
    </source>
</reference>
<keyword evidence="4" id="KW-1185">Reference proteome</keyword>
<evidence type="ECO:0000256" key="1">
    <source>
        <dbReference type="SAM" id="Coils"/>
    </source>
</evidence>
<dbReference type="EMBL" id="JAVHNR010000004">
    <property type="protein sequence ID" value="KAK6345593.1"/>
    <property type="molecule type" value="Genomic_DNA"/>
</dbReference>
<evidence type="ECO:0000256" key="2">
    <source>
        <dbReference type="SAM" id="MobiDB-lite"/>
    </source>
</evidence>
<feature type="compositionally biased region" description="Polar residues" evidence="2">
    <location>
        <begin position="61"/>
        <end position="71"/>
    </location>
</feature>
<feature type="region of interest" description="Disordered" evidence="2">
    <location>
        <begin position="361"/>
        <end position="389"/>
    </location>
</feature>
<proteinExistence type="predicted"/>
<gene>
    <name evidence="3" type="ORF">TWF718_007503</name>
</gene>
<sequence>MAPSRIPKPAAPPSLGNTAKIRKEKAASKTTLKSRLLQRRQGINANDAPDSSFWDIEATEDSVSMNQQQIPESKRGGEASVWDLPLTQEEVTIKKKPSSKIPVKKNSPRPKYRSTVKADKPVKKLGPDDEYVPDESFQVIPKAKTAVQRRMPARRTKCLAPKAIDGLPPPVPSRTPVISSSPIPQLVAEAQDKTLAQEPKPFARKSVVKKPRPVYLCTPEAIALGIGAPLALRISQSVVIKAVAVPDEDPIRHYPPPQSPADTSMGAFEDTTLIEPRGDVVDIEGVHRGVEEETPLRTPSPIPFGDSATPADASLTTESAPRPTRIPSPKTPTQRLRRYLIDTKVPDLRAKGRELARRLRSLGQQARATKRKVISPSGGSVVAGGSSPKKVKVAEKTGALPALSVKRRPMKLGGQKMKVPSARGRSGSDTESTLAVATASEIFSKQLEEDHRRREEELEIRLEAIKGDIKQQAFDAIEQFKAVYETVERNNYTQVKELMQGLSDAFGATDLQMNHIRWQYPEDKSTKPLINRYREIAHRIDVGIQEKKDASEKMKRIEERVEESYNKCMELLDALDDENYSIDFQYGVAIHGEEYMKRYYDVPKGYKSPANSAGIIPRLNHIQETITDMINKEPNFTAHSEWFYNDLLQKAIEKVRHEETDRMTGIDSE</sequence>
<evidence type="ECO:0000313" key="4">
    <source>
        <dbReference type="Proteomes" id="UP001313282"/>
    </source>
</evidence>
<evidence type="ECO:0000313" key="3">
    <source>
        <dbReference type="EMBL" id="KAK6345593.1"/>
    </source>
</evidence>